<feature type="coiled-coil region" evidence="8">
    <location>
        <begin position="613"/>
        <end position="640"/>
    </location>
</feature>
<dbReference type="AlphaFoldDB" id="A0AAV9ZU65"/>
<gene>
    <name evidence="13" type="ORF">R3P38DRAFT_2570409</name>
</gene>
<evidence type="ECO:0000256" key="7">
    <source>
        <dbReference type="PROSITE-ProRule" id="PRU00035"/>
    </source>
</evidence>
<name>A0AAV9ZU65_9AGAR</name>
<dbReference type="InterPro" id="IPR036427">
    <property type="entry name" value="Bromodomain-like_sf"/>
</dbReference>
<keyword evidence="8" id="KW-0175">Coiled coil</keyword>
<dbReference type="PROSITE" id="PS51194">
    <property type="entry name" value="HELICASE_CTER"/>
    <property type="match status" value="1"/>
</dbReference>
<dbReference type="InterPro" id="IPR001650">
    <property type="entry name" value="Helicase_C-like"/>
</dbReference>
<evidence type="ECO:0000259" key="10">
    <source>
        <dbReference type="PROSITE" id="PS50014"/>
    </source>
</evidence>
<evidence type="ECO:0000313" key="14">
    <source>
        <dbReference type="Proteomes" id="UP001362999"/>
    </source>
</evidence>
<evidence type="ECO:0000313" key="13">
    <source>
        <dbReference type="EMBL" id="KAK6992306.1"/>
    </source>
</evidence>
<dbReference type="GO" id="GO:0005524">
    <property type="term" value="F:ATP binding"/>
    <property type="evidence" value="ECO:0007669"/>
    <property type="project" value="UniProtKB-KW"/>
</dbReference>
<comment type="catalytic activity">
    <reaction evidence="5">
        <text>Couples ATP hydrolysis with the unwinding of duplex DNA by translocating in the 3'-5' direction.</text>
        <dbReference type="EC" id="5.6.2.4"/>
    </reaction>
</comment>
<dbReference type="GO" id="GO:0005694">
    <property type="term" value="C:chromosome"/>
    <property type="evidence" value="ECO:0007669"/>
    <property type="project" value="TreeGrafter"/>
</dbReference>
<keyword evidence="3" id="KW-0067">ATP-binding</keyword>
<sequence>MPFSPVTVLDPERLKVAANALCTVFNIPSLHPHQEEAGQNILRGRSTFLDVPTGGGKTIAFWYPLFYHWQPGNIAENCQKIVLVIGPLVALLEAQAKTLNEKGIPAAALTSKTRNLDEVLADLGNNKFRVGFVGPEMALSTPFHAKVLNNALFTKNIIALVIDEAHCICEWGGDDFRPEYRKIVQLAARLPTGTPILAATATAPRDVTKDIMGYLALPEDTARVEVSNEKENVSLVVRILQEEPESFADLIVMFPDSFEKPEDFAQSLFYVNGRQDAEKLQDFLRDNTPEGIDPKIFEFYHKDIEDARKSYIQDGLNNGTIRGVPATDALGLGMDFRAILRIILWMRPRTFLSLVQKIGRCVRDHSKRGVAVLYITKAMYTRCCIELDKMRREDDESSDSEEEEEEPEDAEGDNEQQEDRDAAAAAKDSESDDEEVVPAPKRRKFHQKNMSPLERRDLRYLLEYIVTEECRRIPWNKFFGNKEKKKLQFPVPPGPCRDNCNPEEFEVENIVLTGGQNLKTGRREVSSDELDAAVRERLKIVRNQIVADVYPNQHFLTGNIILADTVIDALAKRARLVTSVETLLQQTRWGQAARFGDAVVKAIQDVVALFPDHAKAAREQEEAERAQRKLDAEAAKELRKRLVLVFDGCYNAVFSQREPVAPSLRKTKKPKEPRQICRQFLQLPKSNRYPLYYNVIRNPISMLRIKTWSQKPTHYETVAEYRADWHLLFDNARAFNTPGSQIYQDAEYLQKVFDNQLYLLSNLHNLPDCDDLPCTSELVIISLIHS</sequence>
<dbReference type="Gene3D" id="3.40.50.300">
    <property type="entry name" value="P-loop containing nucleotide triphosphate hydrolases"/>
    <property type="match status" value="2"/>
</dbReference>
<keyword evidence="2" id="KW-0547">Nucleotide-binding</keyword>
<dbReference type="GO" id="GO:0000724">
    <property type="term" value="P:double-strand break repair via homologous recombination"/>
    <property type="evidence" value="ECO:0007669"/>
    <property type="project" value="TreeGrafter"/>
</dbReference>
<comment type="caution">
    <text evidence="13">The sequence shown here is derived from an EMBL/GenBank/DDBJ whole genome shotgun (WGS) entry which is preliminary data.</text>
</comment>
<dbReference type="SUPFAM" id="SSF52540">
    <property type="entry name" value="P-loop containing nucleoside triphosphate hydrolases"/>
    <property type="match status" value="1"/>
</dbReference>
<evidence type="ECO:0000256" key="8">
    <source>
        <dbReference type="SAM" id="Coils"/>
    </source>
</evidence>
<evidence type="ECO:0000256" key="3">
    <source>
        <dbReference type="ARBA" id="ARBA00022840"/>
    </source>
</evidence>
<evidence type="ECO:0000256" key="1">
    <source>
        <dbReference type="ARBA" id="ARBA00005446"/>
    </source>
</evidence>
<evidence type="ECO:0000256" key="4">
    <source>
        <dbReference type="ARBA" id="ARBA00023117"/>
    </source>
</evidence>
<dbReference type="InterPro" id="IPR001487">
    <property type="entry name" value="Bromodomain"/>
</dbReference>
<dbReference type="GO" id="GO:0005634">
    <property type="term" value="C:nucleus"/>
    <property type="evidence" value="ECO:0007669"/>
    <property type="project" value="TreeGrafter"/>
</dbReference>
<dbReference type="PROSITE" id="PS50014">
    <property type="entry name" value="BROMODOMAIN_2"/>
    <property type="match status" value="1"/>
</dbReference>
<keyword evidence="4 7" id="KW-0103">Bromodomain</keyword>
<keyword evidence="14" id="KW-1185">Reference proteome</keyword>
<feature type="domain" description="Helicase C-terminal" evidence="12">
    <location>
        <begin position="253"/>
        <end position="413"/>
    </location>
</feature>
<feature type="domain" description="Bromo" evidence="10">
    <location>
        <begin position="672"/>
        <end position="743"/>
    </location>
</feature>
<dbReference type="SMART" id="SM00487">
    <property type="entry name" value="DEXDc"/>
    <property type="match status" value="1"/>
</dbReference>
<dbReference type="Pfam" id="PF00270">
    <property type="entry name" value="DEAD"/>
    <property type="match status" value="1"/>
</dbReference>
<dbReference type="GO" id="GO:0006325">
    <property type="term" value="P:chromatin organization"/>
    <property type="evidence" value="ECO:0007669"/>
    <property type="project" value="UniProtKB-ARBA"/>
</dbReference>
<keyword evidence="13" id="KW-0378">Hydrolase</keyword>
<dbReference type="InterPro" id="IPR014001">
    <property type="entry name" value="Helicase_ATP-bd"/>
</dbReference>
<feature type="domain" description="Helicase ATP-binding" evidence="11">
    <location>
        <begin position="38"/>
        <end position="221"/>
    </location>
</feature>
<dbReference type="Pfam" id="PF00271">
    <property type="entry name" value="Helicase_C"/>
    <property type="match status" value="1"/>
</dbReference>
<feature type="region of interest" description="Disordered" evidence="9">
    <location>
        <begin position="391"/>
        <end position="448"/>
    </location>
</feature>
<accession>A0AAV9ZU65</accession>
<dbReference type="PANTHER" id="PTHR13710">
    <property type="entry name" value="DNA HELICASE RECQ FAMILY MEMBER"/>
    <property type="match status" value="1"/>
</dbReference>
<dbReference type="GO" id="GO:0016787">
    <property type="term" value="F:hydrolase activity"/>
    <property type="evidence" value="ECO:0007669"/>
    <property type="project" value="UniProtKB-KW"/>
</dbReference>
<dbReference type="PROSITE" id="PS51192">
    <property type="entry name" value="HELICASE_ATP_BIND_1"/>
    <property type="match status" value="1"/>
</dbReference>
<dbReference type="PANTHER" id="PTHR13710:SF108">
    <property type="entry name" value="ATP-DEPENDENT DNA HELICASE Q4"/>
    <property type="match status" value="1"/>
</dbReference>
<evidence type="ECO:0000259" key="12">
    <source>
        <dbReference type="PROSITE" id="PS51194"/>
    </source>
</evidence>
<organism evidence="13 14">
    <name type="scientific">Favolaschia claudopus</name>
    <dbReference type="NCBI Taxonomy" id="2862362"/>
    <lineage>
        <taxon>Eukaryota</taxon>
        <taxon>Fungi</taxon>
        <taxon>Dikarya</taxon>
        <taxon>Basidiomycota</taxon>
        <taxon>Agaricomycotina</taxon>
        <taxon>Agaricomycetes</taxon>
        <taxon>Agaricomycetidae</taxon>
        <taxon>Agaricales</taxon>
        <taxon>Marasmiineae</taxon>
        <taxon>Mycenaceae</taxon>
        <taxon>Favolaschia</taxon>
    </lineage>
</organism>
<evidence type="ECO:0000259" key="11">
    <source>
        <dbReference type="PROSITE" id="PS51192"/>
    </source>
</evidence>
<reference evidence="13 14" key="1">
    <citation type="journal article" date="2024" name="J Genomics">
        <title>Draft genome sequencing and assembly of Favolaschia claudopus CIRM-BRFM 2984 isolated from oak limbs.</title>
        <authorList>
            <person name="Navarro D."/>
            <person name="Drula E."/>
            <person name="Chaduli D."/>
            <person name="Cazenave R."/>
            <person name="Ahrendt S."/>
            <person name="Wang J."/>
            <person name="Lipzen A."/>
            <person name="Daum C."/>
            <person name="Barry K."/>
            <person name="Grigoriev I.V."/>
            <person name="Favel A."/>
            <person name="Rosso M.N."/>
            <person name="Martin F."/>
        </authorList>
    </citation>
    <scope>NUCLEOTIDE SEQUENCE [LARGE SCALE GENOMIC DNA]</scope>
    <source>
        <strain evidence="13 14">CIRM-BRFM 2984</strain>
    </source>
</reference>
<protein>
    <recommendedName>
        <fullName evidence="6">DNA 3'-5' helicase</fullName>
        <ecNumber evidence="6">5.6.2.4</ecNumber>
    </recommendedName>
</protein>
<evidence type="ECO:0000256" key="6">
    <source>
        <dbReference type="ARBA" id="ARBA00034808"/>
    </source>
</evidence>
<dbReference type="EC" id="5.6.2.4" evidence="6"/>
<dbReference type="SMART" id="SM00297">
    <property type="entry name" value="BROMO"/>
    <property type="match status" value="1"/>
</dbReference>
<dbReference type="Pfam" id="PF00439">
    <property type="entry name" value="Bromodomain"/>
    <property type="match status" value="1"/>
</dbReference>
<evidence type="ECO:0000256" key="5">
    <source>
        <dbReference type="ARBA" id="ARBA00034617"/>
    </source>
</evidence>
<feature type="compositionally biased region" description="Acidic residues" evidence="9">
    <location>
        <begin position="395"/>
        <end position="416"/>
    </location>
</feature>
<dbReference type="SUPFAM" id="SSF47370">
    <property type="entry name" value="Bromodomain"/>
    <property type="match status" value="1"/>
</dbReference>
<dbReference type="GO" id="GO:0043138">
    <property type="term" value="F:3'-5' DNA helicase activity"/>
    <property type="evidence" value="ECO:0007669"/>
    <property type="project" value="UniProtKB-EC"/>
</dbReference>
<dbReference type="Proteomes" id="UP001362999">
    <property type="component" value="Unassembled WGS sequence"/>
</dbReference>
<dbReference type="EMBL" id="JAWWNJ010000111">
    <property type="protein sequence ID" value="KAK6992306.1"/>
    <property type="molecule type" value="Genomic_DNA"/>
</dbReference>
<evidence type="ECO:0000256" key="2">
    <source>
        <dbReference type="ARBA" id="ARBA00022741"/>
    </source>
</evidence>
<dbReference type="GO" id="GO:0003676">
    <property type="term" value="F:nucleic acid binding"/>
    <property type="evidence" value="ECO:0007669"/>
    <property type="project" value="InterPro"/>
</dbReference>
<proteinExistence type="inferred from homology"/>
<dbReference type="InterPro" id="IPR011545">
    <property type="entry name" value="DEAD/DEAH_box_helicase_dom"/>
</dbReference>
<comment type="similarity">
    <text evidence="1">Belongs to the helicase family. RecQ subfamily.</text>
</comment>
<dbReference type="InterPro" id="IPR027417">
    <property type="entry name" value="P-loop_NTPase"/>
</dbReference>
<evidence type="ECO:0000256" key="9">
    <source>
        <dbReference type="SAM" id="MobiDB-lite"/>
    </source>
</evidence>
<dbReference type="Gene3D" id="1.20.920.10">
    <property type="entry name" value="Bromodomain-like"/>
    <property type="match status" value="1"/>
</dbReference>
<dbReference type="GO" id="GO:0005737">
    <property type="term" value="C:cytoplasm"/>
    <property type="evidence" value="ECO:0007669"/>
    <property type="project" value="TreeGrafter"/>
</dbReference>
<dbReference type="GO" id="GO:0009378">
    <property type="term" value="F:four-way junction helicase activity"/>
    <property type="evidence" value="ECO:0007669"/>
    <property type="project" value="TreeGrafter"/>
</dbReference>